<dbReference type="Proteomes" id="UP001058569">
    <property type="component" value="Chromosome"/>
</dbReference>
<dbReference type="EMBL" id="UZVY01000001">
    <property type="protein sequence ID" value="VDR41769.1"/>
    <property type="molecule type" value="Genomic_DNA"/>
</dbReference>
<keyword evidence="1" id="KW-0472">Membrane</keyword>
<gene>
    <name evidence="3" type="ORF">NCTC10126_00252</name>
    <name evidence="2" type="ORF">NPA07_01090</name>
</gene>
<accession>A0A3P8K8R1</accession>
<feature type="transmembrane region" description="Helical" evidence="1">
    <location>
        <begin position="45"/>
        <end position="63"/>
    </location>
</feature>
<evidence type="ECO:0000313" key="5">
    <source>
        <dbReference type="Proteomes" id="UP001058569"/>
    </source>
</evidence>
<keyword evidence="1" id="KW-0812">Transmembrane</keyword>
<feature type="transmembrane region" description="Helical" evidence="1">
    <location>
        <begin position="70"/>
        <end position="93"/>
    </location>
</feature>
<evidence type="ECO:0000256" key="1">
    <source>
        <dbReference type="SAM" id="Phobius"/>
    </source>
</evidence>
<dbReference type="AlphaFoldDB" id="A0A3P8K8R1"/>
<keyword evidence="1" id="KW-1133">Transmembrane helix</keyword>
<reference evidence="3 4" key="1">
    <citation type="submission" date="2018-12" db="EMBL/GenBank/DDBJ databases">
        <authorList>
            <consortium name="Pathogen Informatics"/>
        </authorList>
    </citation>
    <scope>NUCLEOTIDE SEQUENCE [LARGE SCALE GENOMIC DNA]</scope>
    <source>
        <strain evidence="3 4">NCTC10126</strain>
    </source>
</reference>
<dbReference type="EMBL" id="CP101806">
    <property type="protein sequence ID" value="UUD35454.1"/>
    <property type="molecule type" value="Genomic_DNA"/>
</dbReference>
<sequence length="157" mass="17869">MTKEREKSRLLAFIIVNALLIGILIASLVISKKEIIVKIRTSREILKILSLASFILYICYIVFGFLTKKFAWAAIFAIVATVLSFVIVLLMVWNNLVISKSGNEELSMKVTKYITIARVSLELAYILILITSFILALVRYVRVKREISQEIAQENDN</sequence>
<evidence type="ECO:0000313" key="3">
    <source>
        <dbReference type="EMBL" id="VDR41769.1"/>
    </source>
</evidence>
<protein>
    <submittedName>
        <fullName evidence="3">Uncharacterized protein</fullName>
    </submittedName>
</protein>
<feature type="transmembrane region" description="Helical" evidence="1">
    <location>
        <begin position="12"/>
        <end position="30"/>
    </location>
</feature>
<organism evidence="3 4">
    <name type="scientific">Mycoplasmopsis caviae</name>
    <dbReference type="NCBI Taxonomy" id="55603"/>
    <lineage>
        <taxon>Bacteria</taxon>
        <taxon>Bacillati</taxon>
        <taxon>Mycoplasmatota</taxon>
        <taxon>Mycoplasmoidales</taxon>
        <taxon>Metamycoplasmataceae</taxon>
        <taxon>Mycoplasmopsis</taxon>
    </lineage>
</organism>
<evidence type="ECO:0000313" key="4">
    <source>
        <dbReference type="Proteomes" id="UP000280036"/>
    </source>
</evidence>
<feature type="transmembrane region" description="Helical" evidence="1">
    <location>
        <begin position="113"/>
        <end position="138"/>
    </location>
</feature>
<proteinExistence type="predicted"/>
<dbReference type="Proteomes" id="UP000280036">
    <property type="component" value="Unassembled WGS sequence"/>
</dbReference>
<reference evidence="2" key="2">
    <citation type="submission" date="2022-07" db="EMBL/GenBank/DDBJ databases">
        <title>Complete genome of Mycoplasma caviae type strain G122.</title>
        <authorList>
            <person name="Spergser J."/>
        </authorList>
    </citation>
    <scope>NUCLEOTIDE SEQUENCE</scope>
    <source>
        <strain evidence="2">G122</strain>
    </source>
</reference>
<name>A0A3P8K8R1_9BACT</name>
<dbReference type="RefSeq" id="WP_126118037.1">
    <property type="nucleotide sequence ID" value="NZ_CP101806.1"/>
</dbReference>
<evidence type="ECO:0000313" key="2">
    <source>
        <dbReference type="EMBL" id="UUD35454.1"/>
    </source>
</evidence>
<keyword evidence="5" id="KW-1185">Reference proteome</keyword>